<dbReference type="PANTHER" id="PTHR11245">
    <property type="entry name" value="STANNIOCALCIN"/>
    <property type="match status" value="1"/>
</dbReference>
<evidence type="ECO:0000313" key="6">
    <source>
        <dbReference type="Proteomes" id="UP000694888"/>
    </source>
</evidence>
<accession>A0ABM0JDN6</accession>
<comment type="similarity">
    <text evidence="1">Belongs to the stanniocalcin family.</text>
</comment>
<protein>
    <submittedName>
        <fullName evidence="7">Uncharacterized protein LOC101850623</fullName>
    </submittedName>
</protein>
<feature type="signal peptide" evidence="5">
    <location>
        <begin position="1"/>
        <end position="22"/>
    </location>
</feature>
<evidence type="ECO:0000256" key="3">
    <source>
        <dbReference type="ARBA" id="ARBA00022702"/>
    </source>
</evidence>
<gene>
    <name evidence="7" type="primary">LOC101850623</name>
</gene>
<evidence type="ECO:0000256" key="5">
    <source>
        <dbReference type="SAM" id="SignalP"/>
    </source>
</evidence>
<dbReference type="RefSeq" id="XP_005091280.1">
    <property type="nucleotide sequence ID" value="XM_005091223.3"/>
</dbReference>
<dbReference type="GeneID" id="101850623"/>
<keyword evidence="4" id="KW-1015">Disulfide bond</keyword>
<evidence type="ECO:0000256" key="1">
    <source>
        <dbReference type="ARBA" id="ARBA00008693"/>
    </source>
</evidence>
<dbReference type="Proteomes" id="UP000694888">
    <property type="component" value="Unplaced"/>
</dbReference>
<dbReference type="Pfam" id="PF03298">
    <property type="entry name" value="Stanniocalcin"/>
    <property type="match status" value="1"/>
</dbReference>
<proteinExistence type="inferred from homology"/>
<dbReference type="InterPro" id="IPR004978">
    <property type="entry name" value="Stanniocalcin"/>
</dbReference>
<evidence type="ECO:0000256" key="2">
    <source>
        <dbReference type="ARBA" id="ARBA00011748"/>
    </source>
</evidence>
<organism evidence="6 7">
    <name type="scientific">Aplysia californica</name>
    <name type="common">California sea hare</name>
    <dbReference type="NCBI Taxonomy" id="6500"/>
    <lineage>
        <taxon>Eukaryota</taxon>
        <taxon>Metazoa</taxon>
        <taxon>Spiralia</taxon>
        <taxon>Lophotrochozoa</taxon>
        <taxon>Mollusca</taxon>
        <taxon>Gastropoda</taxon>
        <taxon>Heterobranchia</taxon>
        <taxon>Euthyneura</taxon>
        <taxon>Tectipleura</taxon>
        <taxon>Aplysiida</taxon>
        <taxon>Aplysioidea</taxon>
        <taxon>Aplysiidae</taxon>
        <taxon>Aplysia</taxon>
    </lineage>
</organism>
<evidence type="ECO:0000256" key="4">
    <source>
        <dbReference type="ARBA" id="ARBA00023157"/>
    </source>
</evidence>
<keyword evidence="3" id="KW-0372">Hormone</keyword>
<feature type="chain" id="PRO_5045507860" evidence="5">
    <location>
        <begin position="23"/>
        <end position="194"/>
    </location>
</feature>
<sequence length="194" mass="22904">MMAHSFLLCVLVLLDVVAVSQAWFFFRSYPTAKAKTQVDAKCSELAVKGDCGFYSCFERRLTCGRNWYNVKYGEPYCRDFRAFQKTFSEKAQRFINDSQVCMGRELLEWYQRDSLNCHDFTHEAFRAMSRCYIHSGFCDVIIKDAVNFLSIYQPQHLFQRGALKIWREILRITYHCDPDSIKEIIQTLFESMKD</sequence>
<reference evidence="7" key="1">
    <citation type="submission" date="2025-08" db="UniProtKB">
        <authorList>
            <consortium name="RefSeq"/>
        </authorList>
    </citation>
    <scope>IDENTIFICATION</scope>
</reference>
<keyword evidence="6" id="KW-1185">Reference proteome</keyword>
<evidence type="ECO:0000313" key="7">
    <source>
        <dbReference type="RefSeq" id="XP_005091280.1"/>
    </source>
</evidence>
<name>A0ABM0JDN6_APLCA</name>
<keyword evidence="5" id="KW-0732">Signal</keyword>
<comment type="subunit">
    <text evidence="2">Homodimer; disulfide-linked.</text>
</comment>
<dbReference type="PANTHER" id="PTHR11245:SF6">
    <property type="entry name" value="DUF19 DOMAIN-CONTAINING PROTEIN"/>
    <property type="match status" value="1"/>
</dbReference>